<evidence type="ECO:0000313" key="3">
    <source>
        <dbReference type="EMBL" id="ERZ98874.1"/>
    </source>
</evidence>
<feature type="transmembrane region" description="Helical" evidence="2">
    <location>
        <begin position="136"/>
        <end position="158"/>
    </location>
</feature>
<evidence type="ECO:0000256" key="1">
    <source>
        <dbReference type="SAM" id="MobiDB-lite"/>
    </source>
</evidence>
<name>U9SSH4_RHIID</name>
<feature type="transmembrane region" description="Helical" evidence="2">
    <location>
        <begin position="100"/>
        <end position="124"/>
    </location>
</feature>
<dbReference type="VEuPathDB" id="FungiDB:RhiirFUN_023885"/>
<organism evidence="3">
    <name type="scientific">Rhizophagus irregularis (strain DAOM 181602 / DAOM 197198 / MUCL 43194)</name>
    <name type="common">Arbuscular mycorrhizal fungus</name>
    <name type="synonym">Glomus intraradices</name>
    <dbReference type="NCBI Taxonomy" id="747089"/>
    <lineage>
        <taxon>Eukaryota</taxon>
        <taxon>Fungi</taxon>
        <taxon>Fungi incertae sedis</taxon>
        <taxon>Mucoromycota</taxon>
        <taxon>Glomeromycotina</taxon>
        <taxon>Glomeromycetes</taxon>
        <taxon>Glomerales</taxon>
        <taxon>Glomeraceae</taxon>
        <taxon>Rhizophagus</taxon>
    </lineage>
</organism>
<gene>
    <name evidence="3" type="ORF">GLOINDRAFT_10108</name>
</gene>
<keyword evidence="2" id="KW-0472">Membrane</keyword>
<keyword evidence="2" id="KW-0812">Transmembrane</keyword>
<feature type="transmembrane region" description="Helical" evidence="2">
    <location>
        <begin position="195"/>
        <end position="217"/>
    </location>
</feature>
<protein>
    <submittedName>
        <fullName evidence="3">Uncharacterized protein</fullName>
    </submittedName>
</protein>
<feature type="compositionally biased region" description="Basic and acidic residues" evidence="1">
    <location>
        <begin position="1"/>
        <end position="23"/>
    </location>
</feature>
<keyword evidence="2" id="KW-1133">Transmembrane helix</keyword>
<dbReference type="VEuPathDB" id="FungiDB:RhiirFUN_023884"/>
<dbReference type="AlphaFoldDB" id="U9SSH4"/>
<sequence>MKTSDDMKTGDGMKISDDTKTNDGMKMSDGILKISDDTKTNDDIKTSDGMKSDDMKTGDGMKISDDTKTNDGVKTSDDMDSLGIATPNKVNALIYFKVQYIASIVFNALITFGAAFGLYVLTYANIPRMLSIYAKIAYVIVGINVISHILTAVVSVVFKADILKLCAELNANIIASVNEKSGACNEEYDDFLKSIIMSAVVSTLISVYFAIVIASYAQRRNEKEKETTAADAAETHLYEKTSKL</sequence>
<feature type="compositionally biased region" description="Basic and acidic residues" evidence="1">
    <location>
        <begin position="34"/>
        <end position="71"/>
    </location>
</feature>
<dbReference type="EMBL" id="KI298439">
    <property type="protein sequence ID" value="ERZ98874.1"/>
    <property type="molecule type" value="Genomic_DNA"/>
</dbReference>
<proteinExistence type="predicted"/>
<accession>U9SSH4</accession>
<evidence type="ECO:0000256" key="2">
    <source>
        <dbReference type="SAM" id="Phobius"/>
    </source>
</evidence>
<dbReference type="HOGENOM" id="CLU_1138512_0_0_1"/>
<feature type="region of interest" description="Disordered" evidence="1">
    <location>
        <begin position="1"/>
        <end position="71"/>
    </location>
</feature>
<reference evidence="3" key="1">
    <citation type="submission" date="2013-07" db="EMBL/GenBank/DDBJ databases">
        <title>The genome of an arbuscular mycorrhizal fungus provides insights into the evolution of the oldest plant symbiosis.</title>
        <authorList>
            <consortium name="DOE Joint Genome Institute"/>
            <person name="Tisserant E."/>
            <person name="Malbreil M."/>
            <person name="Kuo A."/>
            <person name="Kohler A."/>
            <person name="Symeonidi A."/>
            <person name="Balestrini R."/>
            <person name="Charron P."/>
            <person name="Duensing N."/>
            <person name="Frei-dit-Frey N."/>
            <person name="Gianinazzi-Pearson V."/>
            <person name="Gilbert B."/>
            <person name="Handa Y."/>
            <person name="Hijri M."/>
            <person name="Kaul R."/>
            <person name="Kawaguchi M."/>
            <person name="Krajinski F."/>
            <person name="Lammers P."/>
            <person name="Lapierre D."/>
            <person name="Masclaux F.G."/>
            <person name="Murat C."/>
            <person name="Morin E."/>
            <person name="Ndikumana S."/>
            <person name="Pagni M."/>
            <person name="Petitpierre D."/>
            <person name="Requena N."/>
            <person name="Rosikiewicz P."/>
            <person name="Riley R."/>
            <person name="Saito K."/>
            <person name="San Clemente H."/>
            <person name="Shapiro H."/>
            <person name="van Tuinen D."/>
            <person name="Becard G."/>
            <person name="Bonfante P."/>
            <person name="Paszkowski U."/>
            <person name="Shachar-Hill Y."/>
            <person name="Young J.P."/>
            <person name="Sanders I.R."/>
            <person name="Henrissat B."/>
            <person name="Rensing S.A."/>
            <person name="Grigoriev I.V."/>
            <person name="Corradi N."/>
            <person name="Roux C."/>
            <person name="Martin F."/>
        </authorList>
    </citation>
    <scope>NUCLEOTIDE SEQUENCE</scope>
    <source>
        <strain evidence="3">DAOM 197198</strain>
    </source>
</reference>